<evidence type="ECO:0000259" key="7">
    <source>
        <dbReference type="PROSITE" id="PS00716"/>
    </source>
</evidence>
<comment type="caution">
    <text evidence="8">The sequence shown here is derived from an EMBL/GenBank/DDBJ whole genome shotgun (WGS) entry which is preliminary data.</text>
</comment>
<keyword evidence="8" id="KW-0282">Flagellum</keyword>
<evidence type="ECO:0000256" key="4">
    <source>
        <dbReference type="ARBA" id="ARBA00023163"/>
    </source>
</evidence>
<comment type="similarity">
    <text evidence="5">Belongs to the sigma-70 factor family.</text>
</comment>
<dbReference type="InterPro" id="IPR007630">
    <property type="entry name" value="RNA_pol_sigma70_r4"/>
</dbReference>
<name>I7LI30_9CLOT</name>
<feature type="domain" description="RNA polymerase sigma-70" evidence="7">
    <location>
        <begin position="206"/>
        <end position="232"/>
    </location>
</feature>
<evidence type="ECO:0000256" key="1">
    <source>
        <dbReference type="ARBA" id="ARBA00023015"/>
    </source>
</evidence>
<dbReference type="STRING" id="857293.CAAU_0533"/>
<organism evidence="8 9">
    <name type="scientific">Caloramator australicus RC3</name>
    <dbReference type="NCBI Taxonomy" id="857293"/>
    <lineage>
        <taxon>Bacteria</taxon>
        <taxon>Bacillati</taxon>
        <taxon>Bacillota</taxon>
        <taxon>Clostridia</taxon>
        <taxon>Eubacteriales</taxon>
        <taxon>Clostridiaceae</taxon>
        <taxon>Caloramator</taxon>
    </lineage>
</organism>
<dbReference type="Proteomes" id="UP000007652">
    <property type="component" value="Unassembled WGS sequence"/>
</dbReference>
<evidence type="ECO:0000256" key="3">
    <source>
        <dbReference type="ARBA" id="ARBA00023125"/>
    </source>
</evidence>
<dbReference type="SUPFAM" id="SSF88659">
    <property type="entry name" value="Sigma3 and sigma4 domains of RNA polymerase sigma factors"/>
    <property type="match status" value="2"/>
</dbReference>
<dbReference type="AlphaFoldDB" id="I7LI30"/>
<feature type="domain" description="RNA polymerase sigma-70" evidence="6">
    <location>
        <begin position="40"/>
        <end position="53"/>
    </location>
</feature>
<gene>
    <name evidence="8" type="ORF">CAAU_0533</name>
</gene>
<dbReference type="InterPro" id="IPR013325">
    <property type="entry name" value="RNA_pol_sigma_r2"/>
</dbReference>
<evidence type="ECO:0000256" key="5">
    <source>
        <dbReference type="RuleBase" id="RU362124"/>
    </source>
</evidence>
<dbReference type="InterPro" id="IPR007624">
    <property type="entry name" value="RNA_pol_sigma70_r3"/>
</dbReference>
<dbReference type="Gene3D" id="1.20.140.160">
    <property type="match status" value="1"/>
</dbReference>
<dbReference type="Gene3D" id="1.10.1740.10">
    <property type="match status" value="1"/>
</dbReference>
<dbReference type="NCBIfam" id="TIGR02937">
    <property type="entry name" value="sigma70-ECF"/>
    <property type="match status" value="1"/>
</dbReference>
<dbReference type="InterPro" id="IPR000943">
    <property type="entry name" value="RNA_pol_sigma70"/>
</dbReference>
<dbReference type="PRINTS" id="PR00046">
    <property type="entry name" value="SIGMA70FCT"/>
</dbReference>
<dbReference type="CDD" id="cd06171">
    <property type="entry name" value="Sigma70_r4"/>
    <property type="match status" value="1"/>
</dbReference>
<dbReference type="Pfam" id="PF04545">
    <property type="entry name" value="Sigma70_r4"/>
    <property type="match status" value="1"/>
</dbReference>
<dbReference type="InterPro" id="IPR012845">
    <property type="entry name" value="RNA_pol_sigma_FliA_WhiG"/>
</dbReference>
<dbReference type="GO" id="GO:0006352">
    <property type="term" value="P:DNA-templated transcription initiation"/>
    <property type="evidence" value="ECO:0007669"/>
    <property type="project" value="InterPro"/>
</dbReference>
<dbReference type="eggNOG" id="COG1191">
    <property type="taxonomic scope" value="Bacteria"/>
</dbReference>
<keyword evidence="8" id="KW-0969">Cilium</keyword>
<dbReference type="SUPFAM" id="SSF88946">
    <property type="entry name" value="Sigma2 domain of RNA polymerase sigma factors"/>
    <property type="match status" value="1"/>
</dbReference>
<dbReference type="GO" id="GO:0003677">
    <property type="term" value="F:DNA binding"/>
    <property type="evidence" value="ECO:0007669"/>
    <property type="project" value="UniProtKB-KW"/>
</dbReference>
<dbReference type="NCBIfam" id="NF005413">
    <property type="entry name" value="PRK06986.1"/>
    <property type="match status" value="1"/>
</dbReference>
<keyword evidence="2 5" id="KW-0731">Sigma factor</keyword>
<dbReference type="InterPro" id="IPR014284">
    <property type="entry name" value="RNA_pol_sigma-70_dom"/>
</dbReference>
<dbReference type="Pfam" id="PF04542">
    <property type="entry name" value="Sigma70_r2"/>
    <property type="match status" value="1"/>
</dbReference>
<dbReference type="InterPro" id="IPR007627">
    <property type="entry name" value="RNA_pol_sigma70_r2"/>
</dbReference>
<evidence type="ECO:0000256" key="2">
    <source>
        <dbReference type="ARBA" id="ARBA00023082"/>
    </source>
</evidence>
<dbReference type="OrthoDB" id="9799825at2"/>
<evidence type="ECO:0000313" key="9">
    <source>
        <dbReference type="Proteomes" id="UP000007652"/>
    </source>
</evidence>
<sequence length="245" mass="28631">MKCYKQFDEREEMILRYLPYVKYIASRLVAGKPPGVEFEDLVSYGIIGLIDAIEKFDPTKGIKFETYATLRIKGAIIDELRKISWIPKSAVSKLSLLNQAREELESSLNREPTDKELADKLNISEEELKTIESYVNYVSLVSLEEIFFKSDEEDMQVKDFVEDANSPHPETIVENEERFKILREAISMLPEKDKLILNLYYFEKLTLKEIGKILEVSESRVSQLHSRAIIRLRENLKRLKYILEE</sequence>
<keyword evidence="1 5" id="KW-0805">Transcription regulation</keyword>
<dbReference type="Pfam" id="PF04539">
    <property type="entry name" value="Sigma70_r3"/>
    <property type="match status" value="1"/>
</dbReference>
<proteinExistence type="inferred from homology"/>
<evidence type="ECO:0000313" key="8">
    <source>
        <dbReference type="EMBL" id="CCJ32617.1"/>
    </source>
</evidence>
<protein>
    <recommendedName>
        <fullName evidence="5">RNA polymerase sigma factor</fullName>
    </recommendedName>
</protein>
<reference evidence="8 9" key="1">
    <citation type="journal article" date="2011" name="J. Bacteriol.">
        <title>Draft genome sequence of Caloramator australicus strain RC3T, a thermoanaerobe from the Great Artesian Basin of Australia.</title>
        <authorList>
            <person name="Ogg C.D."/>
            <person name="Patel B.K.C."/>
        </authorList>
    </citation>
    <scope>NUCLEOTIDE SEQUENCE [LARGE SCALE GENOMIC DNA]</scope>
    <source>
        <strain evidence="8 9">RC3</strain>
    </source>
</reference>
<keyword evidence="8" id="KW-0966">Cell projection</keyword>
<dbReference type="PANTHER" id="PTHR30385">
    <property type="entry name" value="SIGMA FACTOR F FLAGELLAR"/>
    <property type="match status" value="1"/>
</dbReference>
<dbReference type="GO" id="GO:0003899">
    <property type="term" value="F:DNA-directed RNA polymerase activity"/>
    <property type="evidence" value="ECO:0007669"/>
    <property type="project" value="InterPro"/>
</dbReference>
<keyword evidence="3 5" id="KW-0238">DNA-binding</keyword>
<comment type="function">
    <text evidence="5">Sigma factors are initiation factors that promote the attachment of RNA polymerase to specific initiation sites and are then released.</text>
</comment>
<keyword evidence="4 5" id="KW-0804">Transcription</keyword>
<evidence type="ECO:0000259" key="6">
    <source>
        <dbReference type="PROSITE" id="PS00715"/>
    </source>
</evidence>
<dbReference type="InterPro" id="IPR013324">
    <property type="entry name" value="RNA_pol_sigma_r3/r4-like"/>
</dbReference>
<dbReference type="RefSeq" id="WP_008907897.1">
    <property type="nucleotide sequence ID" value="NZ_CAKP01000022.1"/>
</dbReference>
<dbReference type="PANTHER" id="PTHR30385:SF7">
    <property type="entry name" value="RNA POLYMERASE SIGMA FACTOR FLIA"/>
    <property type="match status" value="1"/>
</dbReference>
<accession>I7LI30</accession>
<dbReference type="NCBIfam" id="TIGR02479">
    <property type="entry name" value="FliA_WhiG"/>
    <property type="match status" value="1"/>
</dbReference>
<dbReference type="PROSITE" id="PS00715">
    <property type="entry name" value="SIGMA70_1"/>
    <property type="match status" value="1"/>
</dbReference>
<dbReference type="GO" id="GO:0016987">
    <property type="term" value="F:sigma factor activity"/>
    <property type="evidence" value="ECO:0007669"/>
    <property type="project" value="UniProtKB-KW"/>
</dbReference>
<dbReference type="PROSITE" id="PS00716">
    <property type="entry name" value="SIGMA70_2"/>
    <property type="match status" value="1"/>
</dbReference>
<dbReference type="PIRSF" id="PIRSF000770">
    <property type="entry name" value="RNA_pol_sigma-SigE/K"/>
    <property type="match status" value="1"/>
</dbReference>
<keyword evidence="9" id="KW-1185">Reference proteome</keyword>
<dbReference type="EMBL" id="CAKP01000022">
    <property type="protein sequence ID" value="CCJ32617.1"/>
    <property type="molecule type" value="Genomic_DNA"/>
</dbReference>